<keyword evidence="7" id="KW-0411">Iron-sulfur</keyword>
<accession>A0ABX7WUE4</accession>
<keyword evidence="5" id="KW-0249">Electron transport</keyword>
<name>A0ABX7WUE4_9GAMM</name>
<evidence type="ECO:0000256" key="5">
    <source>
        <dbReference type="ARBA" id="ARBA00022982"/>
    </source>
</evidence>
<dbReference type="PANTHER" id="PTHR43112:SF3">
    <property type="entry name" value="FERREDOXIN-2, CHLOROPLASTIC"/>
    <property type="match status" value="1"/>
</dbReference>
<keyword evidence="6" id="KW-0408">Iron</keyword>
<gene>
    <name evidence="10" type="ORF">J9253_01375</name>
</gene>
<evidence type="ECO:0000256" key="4">
    <source>
        <dbReference type="ARBA" id="ARBA00022723"/>
    </source>
</evidence>
<evidence type="ECO:0000256" key="2">
    <source>
        <dbReference type="ARBA" id="ARBA00022448"/>
    </source>
</evidence>
<evidence type="ECO:0000313" key="10">
    <source>
        <dbReference type="EMBL" id="QTR46637.1"/>
    </source>
</evidence>
<comment type="similarity">
    <text evidence="1">Belongs to the 2Fe2S plant-type ferredoxin family.</text>
</comment>
<dbReference type="InterPro" id="IPR001041">
    <property type="entry name" value="2Fe-2S_ferredoxin-type"/>
</dbReference>
<evidence type="ECO:0000256" key="3">
    <source>
        <dbReference type="ARBA" id="ARBA00022714"/>
    </source>
</evidence>
<dbReference type="InterPro" id="IPR036010">
    <property type="entry name" value="2Fe-2S_ferredoxin-like_sf"/>
</dbReference>
<evidence type="ECO:0000256" key="8">
    <source>
        <dbReference type="ARBA" id="ARBA00034078"/>
    </source>
</evidence>
<comment type="cofactor">
    <cofactor evidence="8">
        <name>[2Fe-2S] cluster</name>
        <dbReference type="ChEBI" id="CHEBI:190135"/>
    </cofactor>
</comment>
<keyword evidence="3" id="KW-0001">2Fe-2S</keyword>
<dbReference type="Gene3D" id="3.10.20.30">
    <property type="match status" value="1"/>
</dbReference>
<dbReference type="Proteomes" id="UP000672039">
    <property type="component" value="Chromosome"/>
</dbReference>
<reference evidence="10 11" key="1">
    <citation type="submission" date="2021-04" db="EMBL/GenBank/DDBJ databases">
        <title>Genomics, taxonomy and metabolism of representatives of sulfur bacteria of the genus Thiothrix: Thiothrix fructosivorans QT, Thiothrix unzii A1T and three new species, Thiothrix subterranea sp. nov., Thiothrix litoralis sp. nov. and 'Candidatus Thiothrix anitrata' sp. nov.</title>
        <authorList>
            <person name="Ravin N.V."/>
            <person name="Smolyakov D."/>
            <person name="Rudenko T.S."/>
            <person name="Mardanov A.V."/>
            <person name="Beletsky A.V."/>
            <person name="Markov N.D."/>
            <person name="Fomenkov A.I."/>
            <person name="Roberts R.J."/>
            <person name="Karnachuk O.V."/>
            <person name="Novikov A."/>
            <person name="Grabovich M.Y."/>
        </authorList>
    </citation>
    <scope>NUCLEOTIDE SEQUENCE [LARGE SCALE GENOMIC DNA]</scope>
    <source>
        <strain evidence="10 11">AS</strain>
    </source>
</reference>
<evidence type="ECO:0000256" key="6">
    <source>
        <dbReference type="ARBA" id="ARBA00023004"/>
    </source>
</evidence>
<keyword evidence="4" id="KW-0479">Metal-binding</keyword>
<dbReference type="SUPFAM" id="SSF54292">
    <property type="entry name" value="2Fe-2S ferredoxin-like"/>
    <property type="match status" value="1"/>
</dbReference>
<dbReference type="Pfam" id="PF00111">
    <property type="entry name" value="Fer2"/>
    <property type="match status" value="1"/>
</dbReference>
<feature type="domain" description="2Fe-2S ferredoxin-type" evidence="9">
    <location>
        <begin position="3"/>
        <end position="92"/>
    </location>
</feature>
<keyword evidence="2" id="KW-0813">Transport</keyword>
<dbReference type="PROSITE" id="PS00197">
    <property type="entry name" value="2FE2S_FER_1"/>
    <property type="match status" value="1"/>
</dbReference>
<dbReference type="InterPro" id="IPR012675">
    <property type="entry name" value="Beta-grasp_dom_sf"/>
</dbReference>
<dbReference type="EMBL" id="CP072801">
    <property type="protein sequence ID" value="QTR46637.1"/>
    <property type="molecule type" value="Genomic_DNA"/>
</dbReference>
<keyword evidence="11" id="KW-1185">Reference proteome</keyword>
<dbReference type="InterPro" id="IPR006058">
    <property type="entry name" value="2Fe2S_fd_BS"/>
</dbReference>
<proteinExistence type="inferred from homology"/>
<dbReference type="PROSITE" id="PS51085">
    <property type="entry name" value="2FE2S_FER_2"/>
    <property type="match status" value="1"/>
</dbReference>
<dbReference type="CDD" id="cd00207">
    <property type="entry name" value="fer2"/>
    <property type="match status" value="1"/>
</dbReference>
<evidence type="ECO:0000259" key="9">
    <source>
        <dbReference type="PROSITE" id="PS51085"/>
    </source>
</evidence>
<organism evidence="10 11">
    <name type="scientific">Thiothrix litoralis</name>
    <dbReference type="NCBI Taxonomy" id="2891210"/>
    <lineage>
        <taxon>Bacteria</taxon>
        <taxon>Pseudomonadati</taxon>
        <taxon>Pseudomonadota</taxon>
        <taxon>Gammaproteobacteria</taxon>
        <taxon>Thiotrichales</taxon>
        <taxon>Thiotrichaceae</taxon>
        <taxon>Thiothrix</taxon>
    </lineage>
</organism>
<sequence>MPYTVTIQNTPWRFQVNEGETVLQAALRQEIPVPWGCGGGICGVCMGQIVSGEMIYPDGEPLALFEEDAAAGKGLFCVGEPASDLVLEVPEI</sequence>
<dbReference type="PANTHER" id="PTHR43112">
    <property type="entry name" value="FERREDOXIN"/>
    <property type="match status" value="1"/>
</dbReference>
<protein>
    <submittedName>
        <fullName evidence="10">2Fe-2S iron-sulfur cluster binding domain-containing protein</fullName>
    </submittedName>
</protein>
<evidence type="ECO:0000256" key="7">
    <source>
        <dbReference type="ARBA" id="ARBA00023014"/>
    </source>
</evidence>
<dbReference type="RefSeq" id="WP_210222967.1">
    <property type="nucleotide sequence ID" value="NZ_CP072801.1"/>
</dbReference>
<evidence type="ECO:0000256" key="1">
    <source>
        <dbReference type="ARBA" id="ARBA00007874"/>
    </source>
</evidence>
<evidence type="ECO:0000313" key="11">
    <source>
        <dbReference type="Proteomes" id="UP000672039"/>
    </source>
</evidence>